<dbReference type="RefSeq" id="XP_003104393.2">
    <property type="nucleotide sequence ID" value="XM_003104345.2"/>
</dbReference>
<dbReference type="OrthoDB" id="5901078at2759"/>
<dbReference type="GeneID" id="9803220"/>
<dbReference type="AlphaFoldDB" id="E3MHG9"/>
<accession>E3MHG9</accession>
<dbReference type="CTD" id="9803220"/>
<evidence type="ECO:0000313" key="1">
    <source>
        <dbReference type="EMBL" id="EFP01994.1"/>
    </source>
</evidence>
<reference evidence="1" key="1">
    <citation type="submission" date="2007-07" db="EMBL/GenBank/DDBJ databases">
        <title>PCAP assembly of the Caenorhabditis remanei genome.</title>
        <authorList>
            <consortium name="The Caenorhabditis remanei Sequencing Consortium"/>
            <person name="Wilson R.K."/>
        </authorList>
    </citation>
    <scope>NUCLEOTIDE SEQUENCE [LARGE SCALE GENOMIC DNA]</scope>
    <source>
        <strain evidence="1">PB4641</strain>
    </source>
</reference>
<keyword evidence="2" id="KW-1185">Reference proteome</keyword>
<protein>
    <submittedName>
        <fullName evidence="1">Uncharacterized protein</fullName>
    </submittedName>
</protein>
<dbReference type="HOGENOM" id="CLU_1162082_0_0_1"/>
<dbReference type="eggNOG" id="ENOG502TKF2">
    <property type="taxonomic scope" value="Eukaryota"/>
</dbReference>
<gene>
    <name evidence="1" type="ORF">CRE_22834</name>
</gene>
<sequence length="239" mass="27664">MDLKYIELVILTKILSNSTPLDEIKAALSSYPEDNDFRKKCEIAVAVREGRPMDVVLITVSLIGADFLDGFLVENLGSRSKPETPPSSMTLPESKEPKNCLNNADRAYIHLKYKEMNEHVPIDEKRKIAQHLGVTLIKVQNRISYLTRHSQKLQGVEKKRRLNKSEREYITKEYQKNDGQLTGEQKKEIAKHLGLPVRKVQGRVNRMKSYEHEKRKKTVKQILDNYQISYEQLVESDKE</sequence>
<dbReference type="KEGG" id="crq:GCK72_016894"/>
<name>E3MHG9_CAERE</name>
<proteinExistence type="predicted"/>
<dbReference type="Proteomes" id="UP000008281">
    <property type="component" value="Unassembled WGS sequence"/>
</dbReference>
<organism evidence="2">
    <name type="scientific">Caenorhabditis remanei</name>
    <name type="common">Caenorhabditis vulgaris</name>
    <dbReference type="NCBI Taxonomy" id="31234"/>
    <lineage>
        <taxon>Eukaryota</taxon>
        <taxon>Metazoa</taxon>
        <taxon>Ecdysozoa</taxon>
        <taxon>Nematoda</taxon>
        <taxon>Chromadorea</taxon>
        <taxon>Rhabditida</taxon>
        <taxon>Rhabditina</taxon>
        <taxon>Rhabditomorpha</taxon>
        <taxon>Rhabditoidea</taxon>
        <taxon>Rhabditidae</taxon>
        <taxon>Peloderinae</taxon>
        <taxon>Caenorhabditis</taxon>
    </lineage>
</organism>
<dbReference type="EMBL" id="DS268445">
    <property type="protein sequence ID" value="EFP01994.1"/>
    <property type="molecule type" value="Genomic_DNA"/>
</dbReference>
<evidence type="ECO:0000313" key="2">
    <source>
        <dbReference type="Proteomes" id="UP000008281"/>
    </source>
</evidence>